<feature type="compositionally biased region" description="Basic residues" evidence="1">
    <location>
        <begin position="415"/>
        <end position="424"/>
    </location>
</feature>
<feature type="region of interest" description="Disordered" evidence="1">
    <location>
        <begin position="632"/>
        <end position="656"/>
    </location>
</feature>
<evidence type="ECO:0000313" key="2">
    <source>
        <dbReference type="EMBL" id="SPN96618.1"/>
    </source>
</evidence>
<feature type="region of interest" description="Disordered" evidence="1">
    <location>
        <begin position="61"/>
        <end position="241"/>
    </location>
</feature>
<name>A0AAE8SQH5_9PEZI</name>
<keyword evidence="3" id="KW-1185">Reference proteome</keyword>
<evidence type="ECO:0000256" key="1">
    <source>
        <dbReference type="SAM" id="MobiDB-lite"/>
    </source>
</evidence>
<feature type="compositionally biased region" description="Basic and acidic residues" evidence="1">
    <location>
        <begin position="108"/>
        <end position="117"/>
    </location>
</feature>
<feature type="compositionally biased region" description="Polar residues" evidence="1">
    <location>
        <begin position="31"/>
        <end position="40"/>
    </location>
</feature>
<feature type="compositionally biased region" description="Polar residues" evidence="1">
    <location>
        <begin position="636"/>
        <end position="650"/>
    </location>
</feature>
<protein>
    <submittedName>
        <fullName evidence="2">Uncharacterized protein</fullName>
    </submittedName>
</protein>
<proteinExistence type="predicted"/>
<accession>A0AAE8SQH5</accession>
<organism evidence="2 3">
    <name type="scientific">Cephalotrichum gorgonifer</name>
    <dbReference type="NCBI Taxonomy" id="2041049"/>
    <lineage>
        <taxon>Eukaryota</taxon>
        <taxon>Fungi</taxon>
        <taxon>Dikarya</taxon>
        <taxon>Ascomycota</taxon>
        <taxon>Pezizomycotina</taxon>
        <taxon>Sordariomycetes</taxon>
        <taxon>Hypocreomycetidae</taxon>
        <taxon>Microascales</taxon>
        <taxon>Microascaceae</taxon>
        <taxon>Cephalotrichum</taxon>
    </lineage>
</organism>
<dbReference type="AlphaFoldDB" id="A0AAE8SQH5"/>
<feature type="region of interest" description="Disordered" evidence="1">
    <location>
        <begin position="268"/>
        <end position="459"/>
    </location>
</feature>
<gene>
    <name evidence="2" type="ORF">DNG_00139</name>
</gene>
<reference evidence="2" key="1">
    <citation type="submission" date="2018-03" db="EMBL/GenBank/DDBJ databases">
        <authorList>
            <person name="Guldener U."/>
        </authorList>
    </citation>
    <scope>NUCLEOTIDE SEQUENCE</scope>
</reference>
<feature type="compositionally biased region" description="Basic residues" evidence="1">
    <location>
        <begin position="213"/>
        <end position="223"/>
    </location>
</feature>
<dbReference type="Proteomes" id="UP001187682">
    <property type="component" value="Unassembled WGS sequence"/>
</dbReference>
<feature type="compositionally biased region" description="Polar residues" evidence="1">
    <location>
        <begin position="162"/>
        <end position="179"/>
    </location>
</feature>
<feature type="compositionally biased region" description="Basic and acidic residues" evidence="1">
    <location>
        <begin position="196"/>
        <end position="212"/>
    </location>
</feature>
<feature type="compositionally biased region" description="Polar residues" evidence="1">
    <location>
        <begin position="1"/>
        <end position="14"/>
    </location>
</feature>
<sequence length="774" mass="84687">MNKTVLNPGQTNSAPAGKDARGVSPDPAETSAISPNNLASDASLDDPFGDLMDLDFSQYIADGDDDVGSMNSPSSPSVGMMSKTPFKTPAASEVADDPIETASSPEPVQEKVPKLRDYLPGLGSSLEPSFAKDDSQRTRVIARVPANPKLTGNAQPRHGYSMSVSSDDGNEDTANTETPKSPDAKPKFLAINKTTSAKDKNEVLAKKADPPRRRSARSKKITGKGKAPAKQDSAEATENKEITSLERPLLSRMLSVISEPGSLKWEEPLVGSRVFRSPGRSDEASPTSSACPPRSAEKQGPMPNHQEIAAHIIDEEEMNIQPSVPPSFAEPLELSHPLGCERVQKTASPEKSKVSPAIRLSPQGEIYLKPPRNSPSNPPQKGIRKQQLSPGKRGREPQKATAPSKRRRLQEPVKKRVVQARARAKGGDGGQKKELPITVADTHERRPSPVPEVRREDSRILVNEVGNPRRANLMYESLSEDEGLAGAAEDTGNVVEVEPPKRKSSVIQPPVNLKNVFQTQSTKPRVATAKIDSLQKPRESMKLKNAKVQVDSPQQLTEEVVLKSAEAISSLLPAQKTLREPNISADKRAKGQEMQSKKHIGHAQQVLPCQQNPSLEAFRLHILGQLMSLEARQQQDESPANNDSPKSSGQNSGGRVRMNVEPEHMLSRILHAITKRSLAYVKEKEKDLDGIAQEYQSNATAFLDRVEKLHQNESNSMVNVVNKQRQAFVDSCDDGSRACREFMEKLERCSALDGRSSRLEGWLDQCQQMQRDVL</sequence>
<evidence type="ECO:0000313" key="3">
    <source>
        <dbReference type="Proteomes" id="UP001187682"/>
    </source>
</evidence>
<feature type="region of interest" description="Disordered" evidence="1">
    <location>
        <begin position="1"/>
        <end position="47"/>
    </location>
</feature>
<dbReference type="EMBL" id="ONZQ02000001">
    <property type="protein sequence ID" value="SPN96618.1"/>
    <property type="molecule type" value="Genomic_DNA"/>
</dbReference>
<comment type="caution">
    <text evidence="2">The sequence shown here is derived from an EMBL/GenBank/DDBJ whole genome shotgun (WGS) entry which is preliminary data.</text>
</comment>
<feature type="compositionally biased region" description="Basic and acidic residues" evidence="1">
    <location>
        <begin position="342"/>
        <end position="353"/>
    </location>
</feature>
<feature type="compositionally biased region" description="Basic and acidic residues" evidence="1">
    <location>
        <begin position="430"/>
        <end position="459"/>
    </location>
</feature>